<evidence type="ECO:0000256" key="8">
    <source>
        <dbReference type="PROSITE-ProRule" id="PRU10052"/>
    </source>
</evidence>
<keyword evidence="3" id="KW-0134">Cell wall</keyword>
<dbReference type="SUPFAM" id="SSF51126">
    <property type="entry name" value="Pectin lyase-like"/>
    <property type="match status" value="1"/>
</dbReference>
<dbReference type="PANTHER" id="PTHR31375">
    <property type="match status" value="1"/>
</dbReference>
<evidence type="ECO:0000313" key="11">
    <source>
        <dbReference type="Proteomes" id="UP000011750"/>
    </source>
</evidence>
<dbReference type="Gene3D" id="2.160.20.10">
    <property type="entry name" value="Single-stranded right-handed beta-helix, Pectin lyase-like"/>
    <property type="match status" value="1"/>
</dbReference>
<dbReference type="InterPro" id="IPR000743">
    <property type="entry name" value="Glyco_hydro_28"/>
</dbReference>
<reference evidence="10 11" key="2">
    <citation type="journal article" date="2018" name="Hortic Res">
        <title>Improved Brassica rapa reference genome by single-molecule sequencing and chromosome conformation capture technologies.</title>
        <authorList>
            <person name="Zhang L."/>
            <person name="Cai X."/>
            <person name="Wu J."/>
            <person name="Liu M."/>
            <person name="Grob S."/>
            <person name="Cheng F."/>
            <person name="Liang J."/>
            <person name="Cai C."/>
            <person name="Liu Z."/>
            <person name="Liu B."/>
            <person name="Wang F."/>
            <person name="Li S."/>
            <person name="Liu F."/>
            <person name="Li X."/>
            <person name="Cheng L."/>
            <person name="Yang W."/>
            <person name="Li M.H."/>
            <person name="Grossniklaus U."/>
            <person name="Zheng H."/>
            <person name="Wang X."/>
        </authorList>
    </citation>
    <scope>NUCLEOTIDE SEQUENCE [LARGE SCALE GENOMIC DNA]</scope>
    <source>
        <strain evidence="10 11">cv. Chiifu-401-42</strain>
    </source>
</reference>
<dbReference type="Pfam" id="PF00295">
    <property type="entry name" value="Glyco_hydro_28"/>
    <property type="match status" value="1"/>
</dbReference>
<dbReference type="SMART" id="SM00710">
    <property type="entry name" value="PbH1"/>
    <property type="match status" value="4"/>
</dbReference>
<sequence>MVFQAFIKAWEDACAHSGRNQIYIPRKKFYMSAVMFKGPCKGKTMFFNNGLLLAPLHPKHIKQDAWINFQYVDNLVVTGHGTIDGQGSRSWSSTNFDMNRRLPANMAFDFVRKSRINGLISLNSKSEHLNFFCVDHFNISHVNVTAPRNSPNTDGIKIGMSSNVKIRDSHIGSGDDCIAILSGNTNFDIHNITCGPGHGISVGSLGKHKEEKNVEDITVRDTVFNGTSDGIRFKTWESSVAEITVSGFLYENIKMVDVRHPINIDQKYCPYPPCPKLGDSHVQIRNVTFKNIWGTSRNKVAVNLQCSKSFPCKDIQLIDINLIHNGSDGPATALCENVKGSARGKMFPPSCLNSACR</sequence>
<reference evidence="10 11" key="1">
    <citation type="journal article" date="2011" name="Nat. Genet.">
        <title>The genome of the mesopolyploid crop species Brassica rapa.</title>
        <authorList>
            <consortium name="Brassica rapa Genome Sequencing Project Consortium"/>
            <person name="Wang X."/>
            <person name="Wang H."/>
            <person name="Wang J."/>
            <person name="Sun R."/>
            <person name="Wu J."/>
            <person name="Liu S."/>
            <person name="Bai Y."/>
            <person name="Mun J.H."/>
            <person name="Bancroft I."/>
            <person name="Cheng F."/>
            <person name="Huang S."/>
            <person name="Li X."/>
            <person name="Hua W."/>
            <person name="Wang J."/>
            <person name="Wang X."/>
            <person name="Freeling M."/>
            <person name="Pires J.C."/>
            <person name="Paterson A.H."/>
            <person name="Chalhoub B."/>
            <person name="Wang B."/>
            <person name="Hayward A."/>
            <person name="Sharpe A.G."/>
            <person name="Park B.S."/>
            <person name="Weisshaar B."/>
            <person name="Liu B."/>
            <person name="Li B."/>
            <person name="Liu B."/>
            <person name="Tong C."/>
            <person name="Song C."/>
            <person name="Duran C."/>
            <person name="Peng C."/>
            <person name="Geng C."/>
            <person name="Koh C."/>
            <person name="Lin C."/>
            <person name="Edwards D."/>
            <person name="Mu D."/>
            <person name="Shen D."/>
            <person name="Soumpourou E."/>
            <person name="Li F."/>
            <person name="Fraser F."/>
            <person name="Conant G."/>
            <person name="Lassalle G."/>
            <person name="King G.J."/>
            <person name="Bonnema G."/>
            <person name="Tang H."/>
            <person name="Wang H."/>
            <person name="Belcram H."/>
            <person name="Zhou H."/>
            <person name="Hirakawa H."/>
            <person name="Abe H."/>
            <person name="Guo H."/>
            <person name="Wang H."/>
            <person name="Jin H."/>
            <person name="Parkin I.A."/>
            <person name="Batley J."/>
            <person name="Kim J.S."/>
            <person name="Just J."/>
            <person name="Li J."/>
            <person name="Xu J."/>
            <person name="Deng J."/>
            <person name="Kim J.A."/>
            <person name="Li J."/>
            <person name="Yu J."/>
            <person name="Meng J."/>
            <person name="Wang J."/>
            <person name="Min J."/>
            <person name="Poulain J."/>
            <person name="Wang J."/>
            <person name="Hatakeyama K."/>
            <person name="Wu K."/>
            <person name="Wang L."/>
            <person name="Fang L."/>
            <person name="Trick M."/>
            <person name="Links M.G."/>
            <person name="Zhao M."/>
            <person name="Jin M."/>
            <person name="Ramchiary N."/>
            <person name="Drou N."/>
            <person name="Berkman P.J."/>
            <person name="Cai Q."/>
            <person name="Huang Q."/>
            <person name="Li R."/>
            <person name="Tabata S."/>
            <person name="Cheng S."/>
            <person name="Zhang S."/>
            <person name="Zhang S."/>
            <person name="Huang S."/>
            <person name="Sato S."/>
            <person name="Sun S."/>
            <person name="Kwon S.J."/>
            <person name="Choi S.R."/>
            <person name="Lee T.H."/>
            <person name="Fan W."/>
            <person name="Zhao X."/>
            <person name="Tan X."/>
            <person name="Xu X."/>
            <person name="Wang Y."/>
            <person name="Qiu Y."/>
            <person name="Yin Y."/>
            <person name="Li Y."/>
            <person name="Du Y."/>
            <person name="Liao Y."/>
            <person name="Lim Y."/>
            <person name="Narusaka Y."/>
            <person name="Wang Y."/>
            <person name="Wang Z."/>
            <person name="Li Z."/>
            <person name="Wang Z."/>
            <person name="Xiong Z."/>
            <person name="Zhang Z."/>
        </authorList>
    </citation>
    <scope>NUCLEOTIDE SEQUENCE [LARGE SCALE GENOMIC DNA]</scope>
    <source>
        <strain evidence="10 11">cv. Chiifu-401-42</strain>
    </source>
</reference>
<dbReference type="Gramene" id="Bra025997.1">
    <property type="protein sequence ID" value="Bra025997.1-P"/>
    <property type="gene ID" value="Bra025997"/>
</dbReference>
<comment type="similarity">
    <text evidence="2 9">Belongs to the glycosyl hydrolase 28 family.</text>
</comment>
<evidence type="ECO:0000256" key="7">
    <source>
        <dbReference type="ARBA" id="ARBA00023316"/>
    </source>
</evidence>
<evidence type="ECO:0000256" key="4">
    <source>
        <dbReference type="ARBA" id="ARBA00022525"/>
    </source>
</evidence>
<keyword evidence="5 9" id="KW-0378">Hydrolase</keyword>
<dbReference type="EnsemblPlants" id="Bra025997.1">
    <property type="protein sequence ID" value="Bra025997.1-P"/>
    <property type="gene ID" value="Bra025997"/>
</dbReference>
<dbReference type="HOGENOM" id="CLU_016031_2_2_1"/>
<dbReference type="AlphaFoldDB" id="M4EB38"/>
<dbReference type="GO" id="GO:0005975">
    <property type="term" value="P:carbohydrate metabolic process"/>
    <property type="evidence" value="ECO:0007669"/>
    <property type="project" value="InterPro"/>
</dbReference>
<reference evidence="10" key="3">
    <citation type="submission" date="2023-03" db="UniProtKB">
        <authorList>
            <consortium name="EnsemblPlants"/>
        </authorList>
    </citation>
    <scope>IDENTIFICATION</scope>
    <source>
        <strain evidence="10">cv. Chiifu-401-42</strain>
    </source>
</reference>
<dbReference type="eggNOG" id="ENOG502QRSR">
    <property type="taxonomic scope" value="Eukaryota"/>
</dbReference>
<organism evidence="10 11">
    <name type="scientific">Brassica campestris</name>
    <name type="common">Field mustard</name>
    <dbReference type="NCBI Taxonomy" id="3711"/>
    <lineage>
        <taxon>Eukaryota</taxon>
        <taxon>Viridiplantae</taxon>
        <taxon>Streptophyta</taxon>
        <taxon>Embryophyta</taxon>
        <taxon>Tracheophyta</taxon>
        <taxon>Spermatophyta</taxon>
        <taxon>Magnoliopsida</taxon>
        <taxon>eudicotyledons</taxon>
        <taxon>Gunneridae</taxon>
        <taxon>Pentapetalae</taxon>
        <taxon>rosids</taxon>
        <taxon>malvids</taxon>
        <taxon>Brassicales</taxon>
        <taxon>Brassicaceae</taxon>
        <taxon>Brassiceae</taxon>
        <taxon>Brassica</taxon>
    </lineage>
</organism>
<protein>
    <submittedName>
        <fullName evidence="10">Uncharacterized protein</fullName>
    </submittedName>
</protein>
<dbReference type="InParanoid" id="M4EB38"/>
<dbReference type="GO" id="GO:0071555">
    <property type="term" value="P:cell wall organization"/>
    <property type="evidence" value="ECO:0007669"/>
    <property type="project" value="UniProtKB-KW"/>
</dbReference>
<evidence type="ECO:0000256" key="5">
    <source>
        <dbReference type="ARBA" id="ARBA00022801"/>
    </source>
</evidence>
<evidence type="ECO:0000256" key="1">
    <source>
        <dbReference type="ARBA" id="ARBA00004191"/>
    </source>
</evidence>
<keyword evidence="7" id="KW-0961">Cell wall biogenesis/degradation</keyword>
<dbReference type="PROSITE" id="PS00502">
    <property type="entry name" value="POLYGALACTURONASE"/>
    <property type="match status" value="1"/>
</dbReference>
<dbReference type="GO" id="GO:0004650">
    <property type="term" value="F:polygalacturonase activity"/>
    <property type="evidence" value="ECO:0007669"/>
    <property type="project" value="InterPro"/>
</dbReference>
<dbReference type="Proteomes" id="UP000011750">
    <property type="component" value="Chromosome A06"/>
</dbReference>
<feature type="active site" evidence="8">
    <location>
        <position position="198"/>
    </location>
</feature>
<dbReference type="InterPro" id="IPR011050">
    <property type="entry name" value="Pectin_lyase_fold/virulence"/>
</dbReference>
<keyword evidence="4" id="KW-0964">Secreted</keyword>
<dbReference type="OMA" id="RHPINID"/>
<proteinExistence type="inferred from homology"/>
<dbReference type="FunFam" id="2.160.20.10:FF:000004">
    <property type="entry name" value="Pectin lyase-like superfamily protein"/>
    <property type="match status" value="1"/>
</dbReference>
<dbReference type="InterPro" id="IPR012334">
    <property type="entry name" value="Pectin_lyas_fold"/>
</dbReference>
<comment type="subcellular location">
    <subcellularLocation>
        <location evidence="1">Secreted</location>
        <location evidence="1">Cell wall</location>
    </subcellularLocation>
</comment>
<dbReference type="STRING" id="51351.M4EB38"/>
<evidence type="ECO:0000256" key="2">
    <source>
        <dbReference type="ARBA" id="ARBA00008834"/>
    </source>
</evidence>
<name>M4EB38_BRACM</name>
<evidence type="ECO:0000313" key="10">
    <source>
        <dbReference type="EnsemblPlants" id="Bra025997.1-P"/>
    </source>
</evidence>
<evidence type="ECO:0000256" key="9">
    <source>
        <dbReference type="RuleBase" id="RU361169"/>
    </source>
</evidence>
<evidence type="ECO:0000256" key="6">
    <source>
        <dbReference type="ARBA" id="ARBA00023295"/>
    </source>
</evidence>
<dbReference type="InterPro" id="IPR006626">
    <property type="entry name" value="PbH1"/>
</dbReference>
<keyword evidence="11" id="KW-1185">Reference proteome</keyword>
<evidence type="ECO:0000256" key="3">
    <source>
        <dbReference type="ARBA" id="ARBA00022512"/>
    </source>
</evidence>
<keyword evidence="6 9" id="KW-0326">Glycosidase</keyword>
<accession>M4EB38</accession>